<sequence>MQADDKSCGTLEVTVWTLSAQEILQTVFSPFDVIIFGVLLGTVETSLIHIEFSMSRKLLLQTTALQIIIPMFYSNNNNYKIKCKVFLEWLLKITERIRERISGLCVLLAADVLLL</sequence>
<protein>
    <submittedName>
        <fullName evidence="1">Uncharacterized protein</fullName>
    </submittedName>
</protein>
<dbReference type="AlphaFoldDB" id="A0A4Y2G1T9"/>
<evidence type="ECO:0000313" key="2">
    <source>
        <dbReference type="Proteomes" id="UP000499080"/>
    </source>
</evidence>
<organism evidence="1 2">
    <name type="scientific">Araneus ventricosus</name>
    <name type="common">Orbweaver spider</name>
    <name type="synonym">Epeira ventricosa</name>
    <dbReference type="NCBI Taxonomy" id="182803"/>
    <lineage>
        <taxon>Eukaryota</taxon>
        <taxon>Metazoa</taxon>
        <taxon>Ecdysozoa</taxon>
        <taxon>Arthropoda</taxon>
        <taxon>Chelicerata</taxon>
        <taxon>Arachnida</taxon>
        <taxon>Araneae</taxon>
        <taxon>Araneomorphae</taxon>
        <taxon>Entelegynae</taxon>
        <taxon>Araneoidea</taxon>
        <taxon>Araneidae</taxon>
        <taxon>Araneus</taxon>
    </lineage>
</organism>
<accession>A0A4Y2G1T9</accession>
<gene>
    <name evidence="1" type="ORF">AVEN_164745_1</name>
</gene>
<reference evidence="1 2" key="1">
    <citation type="journal article" date="2019" name="Sci. Rep.">
        <title>Orb-weaving spider Araneus ventricosus genome elucidates the spidroin gene catalogue.</title>
        <authorList>
            <person name="Kono N."/>
            <person name="Nakamura H."/>
            <person name="Ohtoshi R."/>
            <person name="Moran D.A.P."/>
            <person name="Shinohara A."/>
            <person name="Yoshida Y."/>
            <person name="Fujiwara M."/>
            <person name="Mori M."/>
            <person name="Tomita M."/>
            <person name="Arakawa K."/>
        </authorList>
    </citation>
    <scope>NUCLEOTIDE SEQUENCE [LARGE SCALE GENOMIC DNA]</scope>
</reference>
<proteinExistence type="predicted"/>
<dbReference type="EMBL" id="BGPR01097744">
    <property type="protein sequence ID" value="GBM46635.1"/>
    <property type="molecule type" value="Genomic_DNA"/>
</dbReference>
<keyword evidence="2" id="KW-1185">Reference proteome</keyword>
<dbReference type="Proteomes" id="UP000499080">
    <property type="component" value="Unassembled WGS sequence"/>
</dbReference>
<evidence type="ECO:0000313" key="1">
    <source>
        <dbReference type="EMBL" id="GBM46635.1"/>
    </source>
</evidence>
<name>A0A4Y2G1T9_ARAVE</name>
<comment type="caution">
    <text evidence="1">The sequence shown here is derived from an EMBL/GenBank/DDBJ whole genome shotgun (WGS) entry which is preliminary data.</text>
</comment>